<keyword evidence="1" id="KW-0732">Signal</keyword>
<accession>A0A975Y0Z0</accession>
<feature type="chain" id="PRO_5037363159" evidence="1">
    <location>
        <begin position="26"/>
        <end position="51"/>
    </location>
</feature>
<gene>
    <name evidence="2" type="ORF">KRR39_03745</name>
</gene>
<dbReference type="EMBL" id="CP077062">
    <property type="protein sequence ID" value="QWZ08960.1"/>
    <property type="molecule type" value="Genomic_DNA"/>
</dbReference>
<evidence type="ECO:0000313" key="2">
    <source>
        <dbReference type="EMBL" id="QWZ08960.1"/>
    </source>
</evidence>
<protein>
    <submittedName>
        <fullName evidence="2">Uncharacterized protein</fullName>
    </submittedName>
</protein>
<evidence type="ECO:0000256" key="1">
    <source>
        <dbReference type="SAM" id="SignalP"/>
    </source>
</evidence>
<reference evidence="2" key="1">
    <citation type="submission" date="2021-06" db="EMBL/GenBank/DDBJ databases">
        <title>Complete genome sequence of Nocardioides sp. G188.</title>
        <authorList>
            <person name="Im W.-T."/>
        </authorList>
    </citation>
    <scope>NUCLEOTIDE SEQUENCE</scope>
    <source>
        <strain evidence="2">G188</strain>
    </source>
</reference>
<dbReference type="Proteomes" id="UP000683575">
    <property type="component" value="Chromosome"/>
</dbReference>
<evidence type="ECO:0000313" key="3">
    <source>
        <dbReference type="Proteomes" id="UP000683575"/>
    </source>
</evidence>
<dbReference type="RefSeq" id="WP_216940806.1">
    <property type="nucleotide sequence ID" value="NZ_CP077062.1"/>
</dbReference>
<feature type="signal peptide" evidence="1">
    <location>
        <begin position="1"/>
        <end position="25"/>
    </location>
</feature>
<dbReference type="AlphaFoldDB" id="A0A975Y0Z0"/>
<proteinExistence type="predicted"/>
<sequence>MKKLLGGVVIAFALFYLLTQPQAAAEVVKGAGGVVEDAFNAVIAFISALFH</sequence>
<keyword evidence="3" id="KW-1185">Reference proteome</keyword>
<dbReference type="KEGG" id="nps:KRR39_03745"/>
<organism evidence="2 3">
    <name type="scientific">Nocardioides panacis</name>
    <dbReference type="NCBI Taxonomy" id="2849501"/>
    <lineage>
        <taxon>Bacteria</taxon>
        <taxon>Bacillati</taxon>
        <taxon>Actinomycetota</taxon>
        <taxon>Actinomycetes</taxon>
        <taxon>Propionibacteriales</taxon>
        <taxon>Nocardioidaceae</taxon>
        <taxon>Nocardioides</taxon>
    </lineage>
</organism>
<name>A0A975Y0Z0_9ACTN</name>